<proteinExistence type="predicted"/>
<organism evidence="1">
    <name type="scientific">Siphoviridae sp. ctu9a31</name>
    <dbReference type="NCBI Taxonomy" id="2825712"/>
    <lineage>
        <taxon>Viruses</taxon>
        <taxon>Duplodnaviria</taxon>
        <taxon>Heunggongvirae</taxon>
        <taxon>Uroviricota</taxon>
        <taxon>Caudoviricetes</taxon>
    </lineage>
</organism>
<reference evidence="1" key="1">
    <citation type="journal article" date="2021" name="Proc. Natl. Acad. Sci. U.S.A.">
        <title>A Catalog of Tens of Thousands of Viruses from Human Metagenomes Reveals Hidden Associations with Chronic Diseases.</title>
        <authorList>
            <person name="Tisza M.J."/>
            <person name="Buck C.B."/>
        </authorList>
    </citation>
    <scope>NUCLEOTIDE SEQUENCE</scope>
    <source>
        <strain evidence="1">Ctu9a31</strain>
    </source>
</reference>
<sequence length="126" mass="14956">MRRMARQGKIYRLGVKNGYSNDLSIDRIDVNGNYEPNNCRWADWQTQSNNKRPSSEWEKCKPREHMRWVIDGVSKTREEWCKEYNIGLPAVLYRINKKGMSTEEALKKPKETLGRPRKVEINENIK</sequence>
<name>A0A8S5QAP3_9CAUD</name>
<accession>A0A8S5QAP3</accession>
<protein>
    <submittedName>
        <fullName evidence="1">PVL ORF-50-like family</fullName>
    </submittedName>
</protein>
<dbReference type="EMBL" id="BK015613">
    <property type="protein sequence ID" value="DAE15821.1"/>
    <property type="molecule type" value="Genomic_DNA"/>
</dbReference>
<evidence type="ECO:0000313" key="1">
    <source>
        <dbReference type="EMBL" id="DAE15821.1"/>
    </source>
</evidence>